<protein>
    <recommendedName>
        <fullName evidence="2">Myb-like DNA-binding domain-containing protein</fullName>
    </recommendedName>
</protein>
<feature type="compositionally biased region" description="Polar residues" evidence="1">
    <location>
        <begin position="165"/>
        <end position="181"/>
    </location>
</feature>
<dbReference type="GeneID" id="89972368"/>
<accession>A0AAV9N9N8</accession>
<name>A0AAV9N9N8_9EURO</name>
<feature type="region of interest" description="Disordered" evidence="1">
    <location>
        <begin position="307"/>
        <end position="358"/>
    </location>
</feature>
<proteinExistence type="predicted"/>
<dbReference type="Pfam" id="PF22980">
    <property type="entry name" value="Myb_DNA-bind_8"/>
    <property type="match status" value="1"/>
</dbReference>
<feature type="region of interest" description="Disordered" evidence="1">
    <location>
        <begin position="117"/>
        <end position="197"/>
    </location>
</feature>
<comment type="caution">
    <text evidence="3">The sequence shown here is derived from an EMBL/GenBank/DDBJ whole genome shotgun (WGS) entry which is preliminary data.</text>
</comment>
<dbReference type="RefSeq" id="XP_064704879.1">
    <property type="nucleotide sequence ID" value="XM_064847767.1"/>
</dbReference>
<evidence type="ECO:0000313" key="3">
    <source>
        <dbReference type="EMBL" id="KAK5050069.1"/>
    </source>
</evidence>
<organism evidence="3 4">
    <name type="scientific">Exophiala bonariae</name>
    <dbReference type="NCBI Taxonomy" id="1690606"/>
    <lineage>
        <taxon>Eukaryota</taxon>
        <taxon>Fungi</taxon>
        <taxon>Dikarya</taxon>
        <taxon>Ascomycota</taxon>
        <taxon>Pezizomycotina</taxon>
        <taxon>Eurotiomycetes</taxon>
        <taxon>Chaetothyriomycetidae</taxon>
        <taxon>Chaetothyriales</taxon>
        <taxon>Herpotrichiellaceae</taxon>
        <taxon>Exophiala</taxon>
    </lineage>
</organism>
<dbReference type="EMBL" id="JAVRRD010000018">
    <property type="protein sequence ID" value="KAK5050069.1"/>
    <property type="molecule type" value="Genomic_DNA"/>
</dbReference>
<keyword evidence="4" id="KW-1185">Reference proteome</keyword>
<dbReference type="AlphaFoldDB" id="A0AAV9N9N8"/>
<gene>
    <name evidence="3" type="ORF">LTR84_004189</name>
</gene>
<feature type="domain" description="Myb-like DNA-binding" evidence="2">
    <location>
        <begin position="70"/>
        <end position="118"/>
    </location>
</feature>
<dbReference type="InterPro" id="IPR054505">
    <property type="entry name" value="Myb_DNA-bind_8"/>
</dbReference>
<feature type="compositionally biased region" description="Low complexity" evidence="1">
    <location>
        <begin position="186"/>
        <end position="196"/>
    </location>
</feature>
<dbReference type="Proteomes" id="UP001358417">
    <property type="component" value="Unassembled WGS sequence"/>
</dbReference>
<evidence type="ECO:0000259" key="2">
    <source>
        <dbReference type="Pfam" id="PF22980"/>
    </source>
</evidence>
<sequence>MRAMQQPDSEDIKDRVLRTLNSIVHSLGSLRALISSLPQTEGDKFQAVLTETLSTCPFAPHTPSMSRATSDDQLKFLLSCVRYSNNGKVDFVEVAKECGIVSKGAAAKRYERLLRANGIHPNGGPTESPARKPTNTPVNKKSNEVQEKPNASRKRKADVFEQLPPSKSTTKNSSQTGSVTMPKTDASSGSTASSAGYKTHVSRYEPSALYMPSPPPLPHLPPRQMPAQMYHNPSGMMSYHTYQGLGGMAPSHFSTATPSSMSPMLSSTRGNAGLSTGQFTGGGSGLQEYLSSDMFYHASMPHEVQLNPSLLNDLGPSPLRIPPRPASVVQGSGPDSDSLSLDTKSESQSHTGSILIVD</sequence>
<evidence type="ECO:0000313" key="4">
    <source>
        <dbReference type="Proteomes" id="UP001358417"/>
    </source>
</evidence>
<evidence type="ECO:0000256" key="1">
    <source>
        <dbReference type="SAM" id="MobiDB-lite"/>
    </source>
</evidence>
<reference evidence="3 4" key="1">
    <citation type="submission" date="2023-08" db="EMBL/GenBank/DDBJ databases">
        <title>Black Yeasts Isolated from many extreme environments.</title>
        <authorList>
            <person name="Coleine C."/>
            <person name="Stajich J.E."/>
            <person name="Selbmann L."/>
        </authorList>
    </citation>
    <scope>NUCLEOTIDE SEQUENCE [LARGE SCALE GENOMIC DNA]</scope>
    <source>
        <strain evidence="3 4">CCFEE 5792</strain>
    </source>
</reference>